<dbReference type="AlphaFoldDB" id="A0A6C0G692"/>
<sequence length="301" mass="33762">MKPRLSPESIIAAVARDMDMNGSSDWSPVAEGEESQAFAVRFGDDEYIVRINRSADGFHKDGFCYRRFASPKLPIPEIAAIGRLDDEYAYCVSRRAPGITVQDTSPAELPSVAGAVARVMEAIAGADMTGTERYGPFNAQGIGRFASWRDYMMSILDTNVYDWEAVMPILDRKRIARYMQPLEAFAPRCPEVRRLVHGDFGSNNLLTDGGRITGVIDWSEALFGDPLYDVANIFYWRTWLDCMEVQARYFERQHPEIARHAEALRSYQLRIGLDVIYQSAAAGDMRFLEWAMARCGAVAGS</sequence>
<dbReference type="Pfam" id="PF01636">
    <property type="entry name" value="APH"/>
    <property type="match status" value="1"/>
</dbReference>
<dbReference type="Gene3D" id="3.30.200.150">
    <property type="match status" value="1"/>
</dbReference>
<dbReference type="Gene3D" id="3.90.1200.10">
    <property type="match status" value="1"/>
</dbReference>
<evidence type="ECO:0000313" key="3">
    <source>
        <dbReference type="Proteomes" id="UP000476064"/>
    </source>
</evidence>
<organism evidence="2 3">
    <name type="scientific">Paenibacillus lycopersici</name>
    <dbReference type="NCBI Taxonomy" id="2704462"/>
    <lineage>
        <taxon>Bacteria</taxon>
        <taxon>Bacillati</taxon>
        <taxon>Bacillota</taxon>
        <taxon>Bacilli</taxon>
        <taxon>Bacillales</taxon>
        <taxon>Paenibacillaceae</taxon>
        <taxon>Paenibacillus</taxon>
    </lineage>
</organism>
<proteinExistence type="predicted"/>
<reference evidence="2 3" key="1">
    <citation type="submission" date="2020-01" db="EMBL/GenBank/DDBJ databases">
        <title>Paenibacillus sp. nov., isolated from tomato rhizosphere.</title>
        <authorList>
            <person name="Weon H.-Y."/>
            <person name="Lee S.A."/>
        </authorList>
    </citation>
    <scope>NUCLEOTIDE SEQUENCE [LARGE SCALE GENOMIC DNA]</scope>
    <source>
        <strain evidence="2 3">12200R-189</strain>
    </source>
</reference>
<dbReference type="GO" id="GO:0016740">
    <property type="term" value="F:transferase activity"/>
    <property type="evidence" value="ECO:0007669"/>
    <property type="project" value="UniProtKB-KW"/>
</dbReference>
<evidence type="ECO:0000313" key="2">
    <source>
        <dbReference type="EMBL" id="QHT60945.1"/>
    </source>
</evidence>
<keyword evidence="2" id="KW-0808">Transferase</keyword>
<gene>
    <name evidence="2" type="ORF">GXP70_13975</name>
</gene>
<dbReference type="RefSeq" id="WP_162357384.1">
    <property type="nucleotide sequence ID" value="NZ_CP048209.1"/>
</dbReference>
<dbReference type="SUPFAM" id="SSF56112">
    <property type="entry name" value="Protein kinase-like (PK-like)"/>
    <property type="match status" value="1"/>
</dbReference>
<name>A0A6C0G692_9BACL</name>
<keyword evidence="3" id="KW-1185">Reference proteome</keyword>
<dbReference type="PANTHER" id="PTHR21310">
    <property type="entry name" value="AMINOGLYCOSIDE PHOSPHOTRANSFERASE-RELATED-RELATED"/>
    <property type="match status" value="1"/>
</dbReference>
<dbReference type="KEGG" id="plyc:GXP70_13975"/>
<accession>A0A6C0G692</accession>
<protein>
    <submittedName>
        <fullName evidence="2">Aminoglycoside phosphotransferase family protein</fullName>
    </submittedName>
</protein>
<dbReference type="InterPro" id="IPR051678">
    <property type="entry name" value="AGP_Transferase"/>
</dbReference>
<dbReference type="InterPro" id="IPR011009">
    <property type="entry name" value="Kinase-like_dom_sf"/>
</dbReference>
<dbReference type="EMBL" id="CP048209">
    <property type="protein sequence ID" value="QHT60945.1"/>
    <property type="molecule type" value="Genomic_DNA"/>
</dbReference>
<dbReference type="InterPro" id="IPR002575">
    <property type="entry name" value="Aminoglycoside_PTrfase"/>
</dbReference>
<feature type="domain" description="Aminoglycoside phosphotransferase" evidence="1">
    <location>
        <begin position="26"/>
        <end position="260"/>
    </location>
</feature>
<evidence type="ECO:0000259" key="1">
    <source>
        <dbReference type="Pfam" id="PF01636"/>
    </source>
</evidence>
<dbReference type="Proteomes" id="UP000476064">
    <property type="component" value="Chromosome"/>
</dbReference>